<evidence type="ECO:0000313" key="2">
    <source>
        <dbReference type="EMBL" id="KIX09025.1"/>
    </source>
</evidence>
<feature type="transmembrane region" description="Helical" evidence="1">
    <location>
        <begin position="178"/>
        <end position="201"/>
    </location>
</feature>
<name>A0A0D2JI57_9EURO</name>
<keyword evidence="1" id="KW-1133">Transmembrane helix</keyword>
<protein>
    <submittedName>
        <fullName evidence="2">Uncharacterized protein</fullName>
    </submittedName>
</protein>
<keyword evidence="1" id="KW-0812">Transmembrane</keyword>
<feature type="transmembrane region" description="Helical" evidence="1">
    <location>
        <begin position="547"/>
        <end position="571"/>
    </location>
</feature>
<keyword evidence="1" id="KW-0472">Membrane</keyword>
<dbReference type="GeneID" id="25288174"/>
<evidence type="ECO:0000256" key="1">
    <source>
        <dbReference type="SAM" id="Phobius"/>
    </source>
</evidence>
<proteinExistence type="predicted"/>
<dbReference type="Proteomes" id="UP000053617">
    <property type="component" value="Unassembled WGS sequence"/>
</dbReference>
<dbReference type="AlphaFoldDB" id="A0A0D2JI57"/>
<reference evidence="2 3" key="1">
    <citation type="submission" date="2015-01" db="EMBL/GenBank/DDBJ databases">
        <title>The Genome Sequence of Rhinocladiella mackenzie CBS 650.93.</title>
        <authorList>
            <consortium name="The Broad Institute Genomics Platform"/>
            <person name="Cuomo C."/>
            <person name="de Hoog S."/>
            <person name="Gorbushina A."/>
            <person name="Stielow B."/>
            <person name="Teixiera M."/>
            <person name="Abouelleil A."/>
            <person name="Chapman S.B."/>
            <person name="Priest M."/>
            <person name="Young S.K."/>
            <person name="Wortman J."/>
            <person name="Nusbaum C."/>
            <person name="Birren B."/>
        </authorList>
    </citation>
    <scope>NUCLEOTIDE SEQUENCE [LARGE SCALE GENOMIC DNA]</scope>
    <source>
        <strain evidence="2 3">CBS 650.93</strain>
    </source>
</reference>
<keyword evidence="3" id="KW-1185">Reference proteome</keyword>
<dbReference type="OrthoDB" id="2840209at2759"/>
<accession>A0A0D2JI57</accession>
<gene>
    <name evidence="2" type="ORF">Z518_00103</name>
</gene>
<feature type="transmembrane region" description="Helical" evidence="1">
    <location>
        <begin position="54"/>
        <end position="77"/>
    </location>
</feature>
<dbReference type="RefSeq" id="XP_013276161.1">
    <property type="nucleotide sequence ID" value="XM_013420707.1"/>
</dbReference>
<organism evidence="2 3">
    <name type="scientific">Rhinocladiella mackenziei CBS 650.93</name>
    <dbReference type="NCBI Taxonomy" id="1442369"/>
    <lineage>
        <taxon>Eukaryota</taxon>
        <taxon>Fungi</taxon>
        <taxon>Dikarya</taxon>
        <taxon>Ascomycota</taxon>
        <taxon>Pezizomycotina</taxon>
        <taxon>Eurotiomycetes</taxon>
        <taxon>Chaetothyriomycetidae</taxon>
        <taxon>Chaetothyriales</taxon>
        <taxon>Herpotrichiellaceae</taxon>
        <taxon>Rhinocladiella</taxon>
    </lineage>
</organism>
<dbReference type="EMBL" id="KN847475">
    <property type="protein sequence ID" value="KIX09025.1"/>
    <property type="molecule type" value="Genomic_DNA"/>
</dbReference>
<dbReference type="HOGENOM" id="CLU_027655_0_0_1"/>
<sequence length="642" mass="70269">MSSPGFGFHPDDDSSVPLSQRAADGKFQPLIGTATENTYNQQGERQARLSKEALLYYLAAALTVAIPIIALVIWLGLNADKYTARGWSSIHGAAIGGRLTQAEAKAIDFFSSAFIAPLILAAFNYIWFSCARVAAVNEFRARKDGVPLASLVEASSTTGGSYDILKLRVFLSARTRRLMCLGFLVFFSGLAKSALGNVIAYEAFTETAAGQSPPLRLLSDSVIAASTPFASSTFSGTYDYSVQQQATFANEFTGMMTGVSLQNARSKLDNQTYVMVNATAASLNSLPQSVLELQDVPGRRWSVECSNWRPDIFSVSQTGVRTVTMSMTRGQNDLMTGMYPGDIGTLQDAYNNVYPFMAFNFTGSAAYLGYLTSFNLSDDRYDSPYGTITPLAVNMTAFGFNGTKQIMSVWGIYCWIHQQNGSLHLSRAPDGSWSVNSSQWIDKKSQVQSLRLQQLQLSLNYNAPDVTIPGLGPALAGSATEAATDSTGTDSPDYKTLALNFLYASGEAERIAYEVAATNSSRSQPDFFYNVTTVEDVLHYRMTYVPLILWIGLASLLVAAIITGGMVLYTWTSFSGRIFRQVDVSRLLVDCMAALKDRDQYETARSGSNDEIEDWTRSYRVRYSESYGEGDPKVILQHVELI</sequence>
<dbReference type="VEuPathDB" id="FungiDB:Z518_00103"/>
<feature type="transmembrane region" description="Helical" evidence="1">
    <location>
        <begin position="114"/>
        <end position="135"/>
    </location>
</feature>
<evidence type="ECO:0000313" key="3">
    <source>
        <dbReference type="Proteomes" id="UP000053617"/>
    </source>
</evidence>